<protein>
    <recommendedName>
        <fullName evidence="5">Glycosyltransferase RgtA/B/C/D-like domain-containing protein</fullName>
    </recommendedName>
</protein>
<evidence type="ECO:0000313" key="3">
    <source>
        <dbReference type="EMBL" id="MCL6682877.1"/>
    </source>
</evidence>
<organism evidence="3 4">
    <name type="scientific">Sphingomonas alba</name>
    <dbReference type="NCBI Taxonomy" id="2908208"/>
    <lineage>
        <taxon>Bacteria</taxon>
        <taxon>Pseudomonadati</taxon>
        <taxon>Pseudomonadota</taxon>
        <taxon>Alphaproteobacteria</taxon>
        <taxon>Sphingomonadales</taxon>
        <taxon>Sphingomonadaceae</taxon>
        <taxon>Sphingomonas</taxon>
    </lineage>
</organism>
<feature type="transmembrane region" description="Helical" evidence="2">
    <location>
        <begin position="353"/>
        <end position="372"/>
    </location>
</feature>
<feature type="transmembrane region" description="Helical" evidence="2">
    <location>
        <begin position="112"/>
        <end position="130"/>
    </location>
</feature>
<accession>A0ABT0RJT3</accession>
<proteinExistence type="predicted"/>
<keyword evidence="2" id="KW-1133">Transmembrane helix</keyword>
<dbReference type="EMBL" id="JAMGBD010000001">
    <property type="protein sequence ID" value="MCL6682877.1"/>
    <property type="molecule type" value="Genomic_DNA"/>
</dbReference>
<name>A0ABT0RJT3_9SPHN</name>
<feature type="transmembrane region" description="Helical" evidence="2">
    <location>
        <begin position="238"/>
        <end position="259"/>
    </location>
</feature>
<feature type="transmembrane region" description="Helical" evidence="2">
    <location>
        <begin position="305"/>
        <end position="322"/>
    </location>
</feature>
<keyword evidence="4" id="KW-1185">Reference proteome</keyword>
<keyword evidence="2" id="KW-0812">Transmembrane</keyword>
<keyword evidence="2" id="KW-0472">Membrane</keyword>
<feature type="transmembrane region" description="Helical" evidence="2">
    <location>
        <begin position="195"/>
        <end position="218"/>
    </location>
</feature>
<feature type="transmembrane region" description="Helical" evidence="2">
    <location>
        <begin position="39"/>
        <end position="59"/>
    </location>
</feature>
<sequence length="530" mass="58913">MDVSIGAQAADGPDLAGPEGMTLRAQDTGRDVGRANWPVALLILALPTALALFIQFSTYPNHDVAWVLWGAREMMHGAVYGRDIIEPNPPLAWYLSMPTNVIASLLHVPLDVPFKVALMIGGIASAACLIRMRPAGMDWHRSVLLAAVGIAVLLTLEGREFGQREPLMIILVLPYLALSARLADGGAVPGASGRIAIGILAGLGFALKPYFLVLPLAIEGVLWFCGQRPRALFRWENIAAAAVILFYGLWVLLFERAYLLETIPLVREIYWSFDQPISKVAVQLKPVILGTIPFAVIAFKKRDGFGMIMAVAFAAFVFSYFIQNKGYDYHAVPARAVALLLVARFVLDQNLGLLWRIGAAALTALFLTLWQVEFIRWWPEARPGGRLHRQIERIDASIARHAAGDRFFVITVRTYPNFPAGIYAPAQYGSRTNAQWFLPAVMQLRTKGERSQSIERHARDFILYDLRKKPALVLLDTNTRGHTQGPSHFDILGFYGEDPAFRSEWVHYREIGNIGQFRQFVRIDARGGGR</sequence>
<feature type="transmembrane region" description="Helical" evidence="2">
    <location>
        <begin position="280"/>
        <end position="299"/>
    </location>
</feature>
<dbReference type="RefSeq" id="WP_249846819.1">
    <property type="nucleotide sequence ID" value="NZ_JAMGBD010000001.1"/>
</dbReference>
<evidence type="ECO:0000256" key="1">
    <source>
        <dbReference type="SAM" id="MobiDB-lite"/>
    </source>
</evidence>
<evidence type="ECO:0000313" key="4">
    <source>
        <dbReference type="Proteomes" id="UP001165363"/>
    </source>
</evidence>
<feature type="transmembrane region" description="Helical" evidence="2">
    <location>
        <begin position="167"/>
        <end position="183"/>
    </location>
</feature>
<feature type="transmembrane region" description="Helical" evidence="2">
    <location>
        <begin position="142"/>
        <end position="161"/>
    </location>
</feature>
<evidence type="ECO:0008006" key="5">
    <source>
        <dbReference type="Google" id="ProtNLM"/>
    </source>
</evidence>
<gene>
    <name evidence="3" type="ORF">LZ536_03040</name>
</gene>
<dbReference type="Proteomes" id="UP001165363">
    <property type="component" value="Unassembled WGS sequence"/>
</dbReference>
<feature type="region of interest" description="Disordered" evidence="1">
    <location>
        <begin position="1"/>
        <end position="20"/>
    </location>
</feature>
<reference evidence="3" key="1">
    <citation type="submission" date="2022-05" db="EMBL/GenBank/DDBJ databases">
        <authorList>
            <person name="Jo J.-H."/>
            <person name="Im W.-T."/>
        </authorList>
    </citation>
    <scope>NUCLEOTIDE SEQUENCE</scope>
    <source>
        <strain evidence="3">SE158</strain>
    </source>
</reference>
<evidence type="ECO:0000256" key="2">
    <source>
        <dbReference type="SAM" id="Phobius"/>
    </source>
</evidence>
<comment type="caution">
    <text evidence="3">The sequence shown here is derived from an EMBL/GenBank/DDBJ whole genome shotgun (WGS) entry which is preliminary data.</text>
</comment>